<dbReference type="Pfam" id="PF00196">
    <property type="entry name" value="GerE"/>
    <property type="match status" value="1"/>
</dbReference>
<evidence type="ECO:0000256" key="2">
    <source>
        <dbReference type="ARBA" id="ARBA00023125"/>
    </source>
</evidence>
<keyword evidence="3" id="KW-0804">Transcription</keyword>
<feature type="domain" description="HTH luxR-type" evidence="4">
    <location>
        <begin position="441"/>
        <end position="505"/>
    </location>
</feature>
<keyword evidence="2" id="KW-0238">DNA-binding</keyword>
<keyword evidence="1" id="KW-0805">Transcription regulation</keyword>
<dbReference type="Proteomes" id="UP001501591">
    <property type="component" value="Unassembled WGS sequence"/>
</dbReference>
<accession>A0ABP7MTI5</accession>
<dbReference type="PRINTS" id="PR00038">
    <property type="entry name" value="HTHLUXR"/>
</dbReference>
<dbReference type="SMART" id="SM00421">
    <property type="entry name" value="HTH_LUXR"/>
    <property type="match status" value="1"/>
</dbReference>
<dbReference type="SUPFAM" id="SSF46894">
    <property type="entry name" value="C-terminal effector domain of the bipartite response regulators"/>
    <property type="match status" value="1"/>
</dbReference>
<evidence type="ECO:0000313" key="5">
    <source>
        <dbReference type="EMBL" id="GAA3927657.1"/>
    </source>
</evidence>
<comment type="caution">
    <text evidence="5">The sequence shown here is derived from an EMBL/GenBank/DDBJ whole genome shotgun (WGS) entry which is preliminary data.</text>
</comment>
<dbReference type="PANTHER" id="PTHR44688">
    <property type="entry name" value="DNA-BINDING TRANSCRIPTIONAL ACTIVATOR DEVR_DOSR"/>
    <property type="match status" value="1"/>
</dbReference>
<name>A0ABP7MTI5_9MICO</name>
<dbReference type="PANTHER" id="PTHR44688:SF16">
    <property type="entry name" value="DNA-BINDING TRANSCRIPTIONAL ACTIVATOR DEVR_DOSR"/>
    <property type="match status" value="1"/>
</dbReference>
<dbReference type="PROSITE" id="PS50043">
    <property type="entry name" value="HTH_LUXR_2"/>
    <property type="match status" value="1"/>
</dbReference>
<dbReference type="EMBL" id="BAABCP010000001">
    <property type="protein sequence ID" value="GAA3927657.1"/>
    <property type="molecule type" value="Genomic_DNA"/>
</dbReference>
<evidence type="ECO:0000256" key="3">
    <source>
        <dbReference type="ARBA" id="ARBA00023163"/>
    </source>
</evidence>
<protein>
    <recommendedName>
        <fullName evidence="4">HTH luxR-type domain-containing protein</fullName>
    </recommendedName>
</protein>
<evidence type="ECO:0000259" key="4">
    <source>
        <dbReference type="PROSITE" id="PS50043"/>
    </source>
</evidence>
<organism evidence="5 6">
    <name type="scientific">Microbacterium soli</name>
    <dbReference type="NCBI Taxonomy" id="446075"/>
    <lineage>
        <taxon>Bacteria</taxon>
        <taxon>Bacillati</taxon>
        <taxon>Actinomycetota</taxon>
        <taxon>Actinomycetes</taxon>
        <taxon>Micrococcales</taxon>
        <taxon>Microbacteriaceae</taxon>
        <taxon>Microbacterium</taxon>
    </lineage>
</organism>
<dbReference type="Gene3D" id="1.10.10.10">
    <property type="entry name" value="Winged helix-like DNA-binding domain superfamily/Winged helix DNA-binding domain"/>
    <property type="match status" value="1"/>
</dbReference>
<proteinExistence type="predicted"/>
<dbReference type="InterPro" id="IPR016032">
    <property type="entry name" value="Sig_transdc_resp-reg_C-effctor"/>
</dbReference>
<dbReference type="InterPro" id="IPR000792">
    <property type="entry name" value="Tscrpt_reg_LuxR_C"/>
</dbReference>
<keyword evidence="6" id="KW-1185">Reference proteome</keyword>
<sequence length="521" mass="56922">MPWVYAQRTLSRSSGFPVAPHVASHLLEASGGGKSQLSYVGTSLSREQLAGLSILPDPIPIQDTRLGPFDLKALSPAEARILLTASLSTTQQVENLIDSAAVDSVHFFTDAVTNLLKIRDGYFHLNPAARTILLNIAGTEELTSAHASLARTSTRNGDRASSAWHEAHTRLGSRESLKGLLRTATQQIAHGAVHPAQRAAILAMDTARRHGHQDILTAATKIATQAALGGGYFTDANTFDTRTAMSATRILHQNQPCGALSLEEHIEQLRSLHRIMSRRIDSEILSDLIRALSIWEEDASAADARIAAIALKTTRSQPDGKAGEDRHIPSPLVEAYVRLFHAMFLFQSQKTELAAAILIREVPRLPIAVLALPSSAWTTRAARRPAPPQSSTEEFLLSALGHSSSRLPDGLRIPMSYTEKIAKSDFLKPETGSHDPVSIGHLRGTDLTRREHQILTLLLQGCTAHELSRSLSVSIRTVEVHIRRIYQKLGVNNRAQLIAKVRRGANTPIKSPPHIYRSRDL</sequence>
<dbReference type="CDD" id="cd06170">
    <property type="entry name" value="LuxR_C_like"/>
    <property type="match status" value="1"/>
</dbReference>
<gene>
    <name evidence="5" type="ORF">GCM10022383_03320</name>
</gene>
<reference evidence="6" key="1">
    <citation type="journal article" date="2019" name="Int. J. Syst. Evol. Microbiol.">
        <title>The Global Catalogue of Microorganisms (GCM) 10K type strain sequencing project: providing services to taxonomists for standard genome sequencing and annotation.</title>
        <authorList>
            <consortium name="The Broad Institute Genomics Platform"/>
            <consortium name="The Broad Institute Genome Sequencing Center for Infectious Disease"/>
            <person name="Wu L."/>
            <person name="Ma J."/>
        </authorList>
    </citation>
    <scope>NUCLEOTIDE SEQUENCE [LARGE SCALE GENOMIC DNA]</scope>
    <source>
        <strain evidence="6">JCM 17024</strain>
    </source>
</reference>
<dbReference type="InterPro" id="IPR036388">
    <property type="entry name" value="WH-like_DNA-bd_sf"/>
</dbReference>
<evidence type="ECO:0000256" key="1">
    <source>
        <dbReference type="ARBA" id="ARBA00023015"/>
    </source>
</evidence>
<evidence type="ECO:0000313" key="6">
    <source>
        <dbReference type="Proteomes" id="UP001501591"/>
    </source>
</evidence>